<reference evidence="2 3" key="1">
    <citation type="submission" date="2020-06" db="EMBL/GenBank/DDBJ databases">
        <title>Genome sequence of 2 isolates from Red Sea Mangroves.</title>
        <authorList>
            <person name="Sefrji F."/>
            <person name="Michoud G."/>
            <person name="Merlino G."/>
            <person name="Daffonchio D."/>
        </authorList>
    </citation>
    <scope>NUCLEOTIDE SEQUENCE [LARGE SCALE GENOMIC DNA]</scope>
    <source>
        <strain evidence="2 3">R1DC25</strain>
    </source>
</reference>
<protein>
    <submittedName>
        <fullName evidence="2">Uncharacterized protein</fullName>
    </submittedName>
</protein>
<feature type="region of interest" description="Disordered" evidence="1">
    <location>
        <begin position="138"/>
        <end position="162"/>
    </location>
</feature>
<accession>A0A7S8C5I8</accession>
<dbReference type="Proteomes" id="UP000593594">
    <property type="component" value="Chromosome"/>
</dbReference>
<keyword evidence="3" id="KW-1185">Reference proteome</keyword>
<proteinExistence type="predicted"/>
<name>A0A7S8C5I8_9HYPH</name>
<organism evidence="2 3">
    <name type="scientific">Kaustia mangrovi</name>
    <dbReference type="NCBI Taxonomy" id="2593653"/>
    <lineage>
        <taxon>Bacteria</taxon>
        <taxon>Pseudomonadati</taxon>
        <taxon>Pseudomonadota</taxon>
        <taxon>Alphaproteobacteria</taxon>
        <taxon>Hyphomicrobiales</taxon>
        <taxon>Parvibaculaceae</taxon>
        <taxon>Kaustia</taxon>
    </lineage>
</organism>
<dbReference type="EMBL" id="CP058214">
    <property type="protein sequence ID" value="QPC43773.1"/>
    <property type="molecule type" value="Genomic_DNA"/>
</dbReference>
<evidence type="ECO:0000313" key="2">
    <source>
        <dbReference type="EMBL" id="QPC43773.1"/>
    </source>
</evidence>
<dbReference type="AlphaFoldDB" id="A0A7S8C5I8"/>
<gene>
    <name evidence="2" type="ORF">HW532_14410</name>
</gene>
<dbReference type="RefSeq" id="WP_213161136.1">
    <property type="nucleotide sequence ID" value="NZ_CP058214.1"/>
</dbReference>
<evidence type="ECO:0000256" key="1">
    <source>
        <dbReference type="SAM" id="MobiDB-lite"/>
    </source>
</evidence>
<feature type="compositionally biased region" description="Pro residues" evidence="1">
    <location>
        <begin position="145"/>
        <end position="157"/>
    </location>
</feature>
<dbReference type="KEGG" id="kmn:HW532_14410"/>
<sequence>MSLYDQKEGPSSSTDKVVTVPQVLGANVGPDDFSPGELTDDDRIPAGQVLRYVRHYRCRFEQASAQPIAVYQNGCRVYELPYVCEQVEERYWVRSPMVLLERSAREVFRVLKRVLFCDGEEPRVLEVVPHVTYDPAIDLHAGEPPAAPPGPDDPAPSTPDAMPWAMPPTEIGMAGHGYPERFDEAGGDEFVTVEYFWKLQTTPPMRIVGCFIHATYVAYTRTTRVHRETGAQSPSLESVLRPVLTKVIVYQIPGCVDGRQD</sequence>
<evidence type="ECO:0000313" key="3">
    <source>
        <dbReference type="Proteomes" id="UP000593594"/>
    </source>
</evidence>